<keyword evidence="11" id="KW-0255">Endonuclease</keyword>
<accession>A0ABV3DE55</accession>
<keyword evidence="12" id="KW-1185">Reference proteome</keyword>
<evidence type="ECO:0000256" key="3">
    <source>
        <dbReference type="ARBA" id="ARBA00022723"/>
    </source>
</evidence>
<keyword evidence="8" id="KW-0051">Antiviral defense</keyword>
<dbReference type="GO" id="GO:0004519">
    <property type="term" value="F:endonuclease activity"/>
    <property type="evidence" value="ECO:0007669"/>
    <property type="project" value="UniProtKB-KW"/>
</dbReference>
<evidence type="ECO:0000256" key="2">
    <source>
        <dbReference type="ARBA" id="ARBA00009046"/>
    </source>
</evidence>
<keyword evidence="6" id="KW-0347">Helicase</keyword>
<evidence type="ECO:0000256" key="5">
    <source>
        <dbReference type="ARBA" id="ARBA00022801"/>
    </source>
</evidence>
<comment type="similarity">
    <text evidence="2">In the central section; belongs to the CRISPR-associated helicase Cas3 family.</text>
</comment>
<evidence type="ECO:0000256" key="6">
    <source>
        <dbReference type="ARBA" id="ARBA00022806"/>
    </source>
</evidence>
<feature type="region of interest" description="Disordered" evidence="9">
    <location>
        <begin position="672"/>
        <end position="691"/>
    </location>
</feature>
<dbReference type="Gene3D" id="3.40.50.300">
    <property type="entry name" value="P-loop containing nucleotide triphosphate hydrolases"/>
    <property type="match status" value="2"/>
</dbReference>
<dbReference type="SUPFAM" id="SSF52540">
    <property type="entry name" value="P-loop containing nucleoside triphosphate hydrolases"/>
    <property type="match status" value="1"/>
</dbReference>
<dbReference type="InterPro" id="IPR038257">
    <property type="entry name" value="CRISPR-assoc_Cas3_HD_sf"/>
</dbReference>
<keyword evidence="5" id="KW-0378">Hydrolase</keyword>
<comment type="similarity">
    <text evidence="1">In the N-terminal section; belongs to the CRISPR-associated nuclease Cas3-HD family.</text>
</comment>
<evidence type="ECO:0000256" key="7">
    <source>
        <dbReference type="ARBA" id="ARBA00022840"/>
    </source>
</evidence>
<comment type="caution">
    <text evidence="11">The sequence shown here is derived from an EMBL/GenBank/DDBJ whole genome shotgun (WGS) entry which is preliminary data.</text>
</comment>
<organism evidence="11 12">
    <name type="scientific">Streptodolium elevatio</name>
    <dbReference type="NCBI Taxonomy" id="3157996"/>
    <lineage>
        <taxon>Bacteria</taxon>
        <taxon>Bacillati</taxon>
        <taxon>Actinomycetota</taxon>
        <taxon>Actinomycetes</taxon>
        <taxon>Kitasatosporales</taxon>
        <taxon>Streptomycetaceae</taxon>
        <taxon>Streptodolium</taxon>
    </lineage>
</organism>
<evidence type="ECO:0000256" key="1">
    <source>
        <dbReference type="ARBA" id="ARBA00006847"/>
    </source>
</evidence>
<gene>
    <name evidence="11" type="ORF">AB0C36_10980</name>
</gene>
<keyword evidence="3" id="KW-0479">Metal-binding</keyword>
<dbReference type="Pfam" id="PF00270">
    <property type="entry name" value="DEAD"/>
    <property type="match status" value="1"/>
</dbReference>
<evidence type="ECO:0000256" key="4">
    <source>
        <dbReference type="ARBA" id="ARBA00022741"/>
    </source>
</evidence>
<dbReference type="InterPro" id="IPR006483">
    <property type="entry name" value="CRISPR-assoc_Cas3_HD"/>
</dbReference>
<dbReference type="Gene3D" id="1.10.3210.30">
    <property type="match status" value="1"/>
</dbReference>
<dbReference type="InterPro" id="IPR027417">
    <property type="entry name" value="P-loop_NTPase"/>
</dbReference>
<dbReference type="PROSITE" id="PS51643">
    <property type="entry name" value="HD_CAS3"/>
    <property type="match status" value="1"/>
</dbReference>
<keyword evidence="11" id="KW-0540">Nuclease</keyword>
<dbReference type="EMBL" id="JBEZFP010000021">
    <property type="protein sequence ID" value="MEU8134024.1"/>
    <property type="molecule type" value="Genomic_DNA"/>
</dbReference>
<name>A0ABV3DE55_9ACTN</name>
<dbReference type="InterPro" id="IPR054712">
    <property type="entry name" value="Cas3-like_dom"/>
</dbReference>
<dbReference type="NCBIfam" id="TIGR01596">
    <property type="entry name" value="cas3_HD"/>
    <property type="match status" value="1"/>
</dbReference>
<protein>
    <submittedName>
        <fullName evidence="11">CRISPR-associated endonuclease Cas3</fullName>
    </submittedName>
</protein>
<feature type="region of interest" description="Disordered" evidence="9">
    <location>
        <begin position="738"/>
        <end position="763"/>
    </location>
</feature>
<keyword evidence="4" id="KW-0547">Nucleotide-binding</keyword>
<evidence type="ECO:0000313" key="12">
    <source>
        <dbReference type="Proteomes" id="UP001551482"/>
    </source>
</evidence>
<sequence length="763" mass="82409">MARGFGEFFHTATGHRPYAYQADLAKSGLPRSVRVPSGGGKTAAAVLAWLYRRLVSAVEETPRRLVYVLPQGRLTDHTHARIAEWLYRLGCADEVDLHLLAGPESQNGTWRRHPERTAILVGTHDGLLSRALMRGFADARAMAPVSFGLLNTDAHWVFDEMHLLGPGLPTSVRLQSLRESLGTTAPTGSSWMSSTWDGDASHVAAVGDDAMGARLGAVRRVRRLHPAADPEGYVRDLVDALGSAHVPGTQTIAVLDSARRAREVYSALRTAHPGREIVLVQPYARSVDRRDRARDLEDAGLDRILVTTGALDVGCDVSSRTLFTELAPWSALVQRAGRCNRHGEHPDGGDLLWCVAPTAGRAGAGVVRWLDAHEGEPVTTADLFHADVDHDTPSSQMLHEHDVLAMFDNARGAAPTDASPWICADDDRTVFVAWRAWESGMPAEDEPEPARIEQCEAPLADVRGLLDGGAWLRGPADGRWRRAQADDLRAGSVVLVDSARGGHLPGVGWAPESTTSVPSLSTGRGIAAFQCVAWVSLDRHLLETEEEARALTAALTGLTEGQREAVARAARFHDLGKCHGVFQAMLRDGGGDPPDHLLAKSKAPWNNGVSARPYFRHELVSALILLNGEQWHTPCVDPSLVTYLVAAHHGQVRVSVRPEAAETVEAAPTLLGVRDGDRTPPVTVSPGDHFPAQSLDTEVFRPGGAWTPRALALRDRGDLGPFRLAYLESLVRVADWRSSARHDGPTPEPAPGPAPEAAPEPKF</sequence>
<evidence type="ECO:0000313" key="11">
    <source>
        <dbReference type="EMBL" id="MEU8134024.1"/>
    </source>
</evidence>
<evidence type="ECO:0000256" key="8">
    <source>
        <dbReference type="ARBA" id="ARBA00023118"/>
    </source>
</evidence>
<evidence type="ECO:0000256" key="9">
    <source>
        <dbReference type="SAM" id="MobiDB-lite"/>
    </source>
</evidence>
<keyword evidence="7" id="KW-0067">ATP-binding</keyword>
<feature type="compositionally biased region" description="Pro residues" evidence="9">
    <location>
        <begin position="746"/>
        <end position="763"/>
    </location>
</feature>
<evidence type="ECO:0000259" key="10">
    <source>
        <dbReference type="PROSITE" id="PS51643"/>
    </source>
</evidence>
<proteinExistence type="inferred from homology"/>
<dbReference type="Pfam" id="PF22590">
    <property type="entry name" value="Cas3-like_C_2"/>
    <property type="match status" value="1"/>
</dbReference>
<dbReference type="RefSeq" id="WP_358352343.1">
    <property type="nucleotide sequence ID" value="NZ_JBEZFP010000021.1"/>
</dbReference>
<dbReference type="InterPro" id="IPR011545">
    <property type="entry name" value="DEAD/DEAH_box_helicase_dom"/>
</dbReference>
<dbReference type="Proteomes" id="UP001551482">
    <property type="component" value="Unassembled WGS sequence"/>
</dbReference>
<dbReference type="Pfam" id="PF18019">
    <property type="entry name" value="Cas3_HD"/>
    <property type="match status" value="1"/>
</dbReference>
<feature type="domain" description="HD Cas3-type" evidence="10">
    <location>
        <begin position="530"/>
        <end position="737"/>
    </location>
</feature>
<reference evidence="11 12" key="1">
    <citation type="submission" date="2024-06" db="EMBL/GenBank/DDBJ databases">
        <title>The Natural Products Discovery Center: Release of the First 8490 Sequenced Strains for Exploring Actinobacteria Biosynthetic Diversity.</title>
        <authorList>
            <person name="Kalkreuter E."/>
            <person name="Kautsar S.A."/>
            <person name="Yang D."/>
            <person name="Bader C.D."/>
            <person name="Teijaro C.N."/>
            <person name="Fluegel L."/>
            <person name="Davis C.M."/>
            <person name="Simpson J.R."/>
            <person name="Lauterbach L."/>
            <person name="Steele A.D."/>
            <person name="Gui C."/>
            <person name="Meng S."/>
            <person name="Li G."/>
            <person name="Viehrig K."/>
            <person name="Ye F."/>
            <person name="Su P."/>
            <person name="Kiefer A.F."/>
            <person name="Nichols A."/>
            <person name="Cepeda A.J."/>
            <person name="Yan W."/>
            <person name="Fan B."/>
            <person name="Jiang Y."/>
            <person name="Adhikari A."/>
            <person name="Zheng C.-J."/>
            <person name="Schuster L."/>
            <person name="Cowan T.M."/>
            <person name="Smanski M.J."/>
            <person name="Chevrette M.G."/>
            <person name="De Carvalho L.P.S."/>
            <person name="Shen B."/>
        </authorList>
    </citation>
    <scope>NUCLEOTIDE SEQUENCE [LARGE SCALE GENOMIC DNA]</scope>
    <source>
        <strain evidence="11 12">NPDC048946</strain>
    </source>
</reference>